<evidence type="ECO:0000313" key="4">
    <source>
        <dbReference type="Proteomes" id="UP000242733"/>
    </source>
</evidence>
<keyword evidence="1" id="KW-0175">Coiled coil</keyword>
<protein>
    <recommendedName>
        <fullName evidence="5">Fimbrial assembly protein</fullName>
    </recommendedName>
</protein>
<keyword evidence="2" id="KW-0472">Membrane</keyword>
<feature type="transmembrane region" description="Helical" evidence="2">
    <location>
        <begin position="20"/>
        <end position="47"/>
    </location>
</feature>
<keyword evidence="2" id="KW-0812">Transmembrane</keyword>
<evidence type="ECO:0000256" key="2">
    <source>
        <dbReference type="SAM" id="Phobius"/>
    </source>
</evidence>
<organism evidence="3 4">
    <name type="scientific">Neptuniibacter caesariensis</name>
    <dbReference type="NCBI Taxonomy" id="207954"/>
    <lineage>
        <taxon>Bacteria</taxon>
        <taxon>Pseudomonadati</taxon>
        <taxon>Pseudomonadota</taxon>
        <taxon>Gammaproteobacteria</taxon>
        <taxon>Oceanospirillales</taxon>
        <taxon>Oceanospirillaceae</taxon>
        <taxon>Neptuniibacter</taxon>
    </lineage>
</organism>
<keyword evidence="2" id="KW-1133">Transmembrane helix</keyword>
<feature type="coiled-coil region" evidence="1">
    <location>
        <begin position="47"/>
        <end position="81"/>
    </location>
</feature>
<dbReference type="AlphaFoldDB" id="A0A2G6JAS6"/>
<dbReference type="EMBL" id="PDSG01000005">
    <property type="protein sequence ID" value="PIE20534.1"/>
    <property type="molecule type" value="Genomic_DNA"/>
</dbReference>
<accession>A0A2G6JAS6</accession>
<proteinExistence type="predicted"/>
<evidence type="ECO:0000313" key="3">
    <source>
        <dbReference type="EMBL" id="PIE20534.1"/>
    </source>
</evidence>
<dbReference type="Proteomes" id="UP000242733">
    <property type="component" value="Unassembled WGS sequence"/>
</dbReference>
<sequence>MKQRINLYNPYKPKEKFDPLSFKGALTLVSVLSVIAIAIGAGLYVFAEQKLAELAELQTKRSALESNVAEEQMRFESLQVKPEILVEKKRLKSEIQSRERLKLLLHRLQPEQSAAFSEYLYAFSEASQPESWLEKFVLNTDERRLQLDGAAANGPAVPAMLEALGQTEMFQGMSVGDLTVEALESGVKFQVAAELRRYD</sequence>
<comment type="caution">
    <text evidence="3">The sequence shown here is derived from an EMBL/GenBank/DDBJ whole genome shotgun (WGS) entry which is preliminary data.</text>
</comment>
<name>A0A2G6JAS6_NEPCE</name>
<evidence type="ECO:0008006" key="5">
    <source>
        <dbReference type="Google" id="ProtNLM"/>
    </source>
</evidence>
<evidence type="ECO:0000256" key="1">
    <source>
        <dbReference type="SAM" id="Coils"/>
    </source>
</evidence>
<reference evidence="3 4" key="1">
    <citation type="submission" date="2017-10" db="EMBL/GenBank/DDBJ databases">
        <title>Novel microbial diversity and functional potential in the marine mammal oral microbiome.</title>
        <authorList>
            <person name="Dudek N.K."/>
            <person name="Sun C.L."/>
            <person name="Burstein D."/>
            <person name="Kantor R.S."/>
            <person name="Aliaga Goltsman D.S."/>
            <person name="Bik E.M."/>
            <person name="Thomas B.C."/>
            <person name="Banfield J.F."/>
            <person name="Relman D.A."/>
        </authorList>
    </citation>
    <scope>NUCLEOTIDE SEQUENCE [LARGE SCALE GENOMIC DNA]</scope>
    <source>
        <strain evidence="3">DOLJORAL78_49_30</strain>
    </source>
</reference>
<gene>
    <name evidence="3" type="ORF">CSA61_01205</name>
</gene>